<gene>
    <name evidence="1" type="ORF">WDS16_08390</name>
</gene>
<organism evidence="1 2">
    <name type="scientific">Rhodococcus sovatensis</name>
    <dbReference type="NCBI Taxonomy" id="1805840"/>
    <lineage>
        <taxon>Bacteria</taxon>
        <taxon>Bacillati</taxon>
        <taxon>Actinomycetota</taxon>
        <taxon>Actinomycetes</taxon>
        <taxon>Mycobacteriales</taxon>
        <taxon>Nocardiaceae</taxon>
        <taxon>Rhodococcus</taxon>
    </lineage>
</organism>
<sequence>MDSLFDWMRYDSLIWRFPLYQGAGQPMGNPEFEPPEGWMRALDAVARDLKSFRAGREVTLDRLVWEFEINSDYHVGIGWGSVDSIGGFNRGEGMSMDASYADAAAWVAEAVQMELAGYEFVQWLSKGRHLLSAQAGKTGAQWVDLHDGTVVADIGSLCGRW</sequence>
<evidence type="ECO:0000313" key="2">
    <source>
        <dbReference type="Proteomes" id="UP001432000"/>
    </source>
</evidence>
<reference evidence="1 2" key="1">
    <citation type="submission" date="2024-03" db="EMBL/GenBank/DDBJ databases">
        <title>Natural products discovery in diverse microorganisms through a two-stage MS feature dereplication strategy.</title>
        <authorList>
            <person name="Zhang R."/>
        </authorList>
    </citation>
    <scope>NUCLEOTIDE SEQUENCE [LARGE SCALE GENOMIC DNA]</scope>
    <source>
        <strain evidence="1 2">18930</strain>
    </source>
</reference>
<proteinExistence type="predicted"/>
<evidence type="ECO:0000313" key="1">
    <source>
        <dbReference type="EMBL" id="WXG70497.1"/>
    </source>
</evidence>
<dbReference type="RefSeq" id="WP_338891945.1">
    <property type="nucleotide sequence ID" value="NZ_CP147846.1"/>
</dbReference>
<keyword evidence="2" id="KW-1185">Reference proteome</keyword>
<dbReference type="Proteomes" id="UP001432000">
    <property type="component" value="Chromosome"/>
</dbReference>
<dbReference type="EMBL" id="CP147846">
    <property type="protein sequence ID" value="WXG70497.1"/>
    <property type="molecule type" value="Genomic_DNA"/>
</dbReference>
<accession>A0ABZ2PNQ1</accession>
<name>A0ABZ2PNQ1_9NOCA</name>
<protein>
    <submittedName>
        <fullName evidence="1">Uncharacterized protein</fullName>
    </submittedName>
</protein>